<evidence type="ECO:0000259" key="8">
    <source>
        <dbReference type="Pfam" id="PF13579"/>
    </source>
</evidence>
<dbReference type="PANTHER" id="PTHR46039:SF5">
    <property type="entry name" value="SUCROSE-PHOSPHATE SYNTHASE 3-RELATED"/>
    <property type="match status" value="1"/>
</dbReference>
<protein>
    <recommendedName>
        <fullName evidence="2">sucrose-phosphate synthase</fullName>
        <ecNumber evidence="2">2.4.1.14</ecNumber>
    </recommendedName>
</protein>
<dbReference type="KEGG" id="pye:A6J80_01145"/>
<dbReference type="Pfam" id="PF05116">
    <property type="entry name" value="S6PP"/>
    <property type="match status" value="1"/>
</dbReference>
<evidence type="ECO:0000256" key="5">
    <source>
        <dbReference type="ARBA" id="ARBA00047471"/>
    </source>
</evidence>
<evidence type="ECO:0000313" key="10">
    <source>
        <dbReference type="Proteomes" id="UP000191257"/>
    </source>
</evidence>
<keyword evidence="3" id="KW-0328">Glycosyltransferase</keyword>
<evidence type="ECO:0000259" key="7">
    <source>
        <dbReference type="Pfam" id="PF05116"/>
    </source>
</evidence>
<dbReference type="InterPro" id="IPR028098">
    <property type="entry name" value="Glyco_trans_4-like_N"/>
</dbReference>
<organism evidence="9 10">
    <name type="scientific">Paracoccus yeei</name>
    <dbReference type="NCBI Taxonomy" id="147645"/>
    <lineage>
        <taxon>Bacteria</taxon>
        <taxon>Pseudomonadati</taxon>
        <taxon>Pseudomonadota</taxon>
        <taxon>Alphaproteobacteria</taxon>
        <taxon>Rhodobacterales</taxon>
        <taxon>Paracoccaceae</taxon>
        <taxon>Paracoccus</taxon>
    </lineage>
</organism>
<proteinExistence type="inferred from homology"/>
<feature type="domain" description="Glycosyltransferase subfamily 4-like N-terminal" evidence="8">
    <location>
        <begin position="64"/>
        <end position="229"/>
    </location>
</feature>
<dbReference type="Pfam" id="PF00534">
    <property type="entry name" value="Glycos_transf_1"/>
    <property type="match status" value="1"/>
</dbReference>
<dbReference type="InterPro" id="IPR001296">
    <property type="entry name" value="Glyco_trans_1"/>
</dbReference>
<dbReference type="Gene3D" id="3.40.50.1000">
    <property type="entry name" value="HAD superfamily/HAD-like"/>
    <property type="match status" value="1"/>
</dbReference>
<comment type="similarity">
    <text evidence="1">Belongs to the glycosyltransferase 1 family.</text>
</comment>
<evidence type="ECO:0000256" key="2">
    <source>
        <dbReference type="ARBA" id="ARBA00012536"/>
    </source>
</evidence>
<dbReference type="Proteomes" id="UP000191257">
    <property type="component" value="Plasmid unnamed1"/>
</dbReference>
<sequence>MSTWRWGRNRAPGARLFQPWRGLPRRLFPAPSASAGFVMYVMHVALAGCLGPPPIRHGLTQDTGGALAYVLGAAEAQALRSDTEAVDIVTRRFDDPALGADHDLPMQQLGPRLRIIRIASASRGYLAQPDLGPELPDLALAFLGLLSMLPRRPDLIHCHGAEAMVLGRAARARHRMPLLYTPHAHSLRARLDAPPPQALRDQLARERTALREADAIIASTRDEAERQIAAYDPLAAGRVWRINPGVALPRPRGDARALLATLDRPEAPFLLAIARPVRQKNLMGLLDAYIASPALQARANLVILAGQPGGEAEQRAIRRELTLRAASARLGGKVLMPHSHDPGIVPLLYARCAIQRGVLVNPALHESLGLTLIEAARFGLPVVATRNGGPQAILDRIGHGLAVDPARPRAIAAACLRLVRDAGLWRRLSQNARNGQGQFSWDRWAGRVATIAGRLLSPRAPFRPGPLPRTILAFDLDATLSGCPVGALRFSDWAQGAGGRGQRIVLTTDAPVSEARGQLVDWSLPEPQVLITSLGSEIWRPHHRGALRLCIDYAAWVTEGWHRAAVREAIEALGLDWRAAHEQRAWRLALSGTPADAARVSAALGAQGLHARVIASGAGTIDVLPRRAGKPEALAFEARRLGLSLADCVAAGDGARDTALLAAAGRAILVGTSAPALPDRPGLYRARAAHGVGVVEGLAHFDLGAAAQPRGIPAE</sequence>
<dbReference type="Gene3D" id="3.40.50.2000">
    <property type="entry name" value="Glycogen Phosphorylase B"/>
    <property type="match status" value="2"/>
</dbReference>
<keyword evidence="10" id="KW-1185">Reference proteome</keyword>
<keyword evidence="9" id="KW-0614">Plasmid</keyword>
<dbReference type="SUPFAM" id="SSF56784">
    <property type="entry name" value="HAD-like"/>
    <property type="match status" value="1"/>
</dbReference>
<evidence type="ECO:0000256" key="1">
    <source>
        <dbReference type="ARBA" id="ARBA00006530"/>
    </source>
</evidence>
<gene>
    <name evidence="9" type="ORF">A6J80_01145</name>
</gene>
<dbReference type="Pfam" id="PF13579">
    <property type="entry name" value="Glyco_trans_4_4"/>
    <property type="match status" value="1"/>
</dbReference>
<dbReference type="SUPFAM" id="SSF53756">
    <property type="entry name" value="UDP-Glycosyltransferase/glycogen phosphorylase"/>
    <property type="match status" value="1"/>
</dbReference>
<dbReference type="AlphaFoldDB" id="A0A1V0GN73"/>
<geneLocation type="plasmid" evidence="9 10">
    <name>unnamed1</name>
</geneLocation>
<dbReference type="InterPro" id="IPR023214">
    <property type="entry name" value="HAD_sf"/>
</dbReference>
<dbReference type="InterPro" id="IPR036412">
    <property type="entry name" value="HAD-like_sf"/>
</dbReference>
<dbReference type="EC" id="2.4.1.14" evidence="2"/>
<evidence type="ECO:0000313" key="9">
    <source>
        <dbReference type="EMBL" id="ARC35159.1"/>
    </source>
</evidence>
<dbReference type="EMBL" id="CP020441">
    <property type="protein sequence ID" value="ARC35159.1"/>
    <property type="molecule type" value="Genomic_DNA"/>
</dbReference>
<dbReference type="PANTHER" id="PTHR46039">
    <property type="entry name" value="SUCROSE-PHOSPHATE SYNTHASE 3-RELATED"/>
    <property type="match status" value="1"/>
</dbReference>
<comment type="catalytic activity">
    <reaction evidence="5">
        <text>beta-D-fructose 6-phosphate + UDP-alpha-D-glucose = sucrose 6(F)-phosphate + UDP + H(+)</text>
        <dbReference type="Rhea" id="RHEA:22172"/>
        <dbReference type="ChEBI" id="CHEBI:15378"/>
        <dbReference type="ChEBI" id="CHEBI:57634"/>
        <dbReference type="ChEBI" id="CHEBI:57723"/>
        <dbReference type="ChEBI" id="CHEBI:58223"/>
        <dbReference type="ChEBI" id="CHEBI:58885"/>
        <dbReference type="EC" id="2.4.1.14"/>
    </reaction>
</comment>
<evidence type="ECO:0000259" key="6">
    <source>
        <dbReference type="Pfam" id="PF00534"/>
    </source>
</evidence>
<accession>A0A1V0GN73</accession>
<feature type="domain" description="Sucrose phosphatase-like" evidence="7">
    <location>
        <begin position="469"/>
        <end position="702"/>
    </location>
</feature>
<dbReference type="GO" id="GO:0046524">
    <property type="term" value="F:sucrose-phosphate synthase activity"/>
    <property type="evidence" value="ECO:0007669"/>
    <property type="project" value="UniProtKB-EC"/>
</dbReference>
<name>A0A1V0GN73_9RHOB</name>
<dbReference type="InterPro" id="IPR044161">
    <property type="entry name" value="SPS"/>
</dbReference>
<evidence type="ECO:0000256" key="4">
    <source>
        <dbReference type="ARBA" id="ARBA00022679"/>
    </source>
</evidence>
<evidence type="ECO:0000256" key="3">
    <source>
        <dbReference type="ARBA" id="ARBA00022676"/>
    </source>
</evidence>
<keyword evidence="4" id="KW-0808">Transferase</keyword>
<dbReference type="eggNOG" id="COG0561">
    <property type="taxonomic scope" value="Bacteria"/>
</dbReference>
<dbReference type="eggNOG" id="COG0438">
    <property type="taxonomic scope" value="Bacteria"/>
</dbReference>
<feature type="domain" description="Glycosyl transferase family 1" evidence="6">
    <location>
        <begin position="266"/>
        <end position="434"/>
    </location>
</feature>
<dbReference type="InterPro" id="IPR006380">
    <property type="entry name" value="SPP-like_dom"/>
</dbReference>
<reference evidence="9" key="1">
    <citation type="submission" date="2017-12" db="EMBL/GenBank/DDBJ databases">
        <title>FDA dAtabase for Regulatory Grade micrObial Sequences (FDA-ARGOS): Supporting development and validation of Infectious Disease Dx tests.</title>
        <authorList>
            <person name="Campos J."/>
            <person name="Goldberg B."/>
            <person name="Tallon L."/>
            <person name="Sadzewicz L."/>
            <person name="Sengamalay N."/>
            <person name="Ott S."/>
            <person name="Godinez A."/>
            <person name="Nagaraj S."/>
            <person name="Vyas G."/>
            <person name="Aluvathingal J."/>
            <person name="Nadendla S."/>
            <person name="Geyer C."/>
            <person name="Nandy P."/>
            <person name="Hobson J."/>
            <person name="Sichtig H."/>
        </authorList>
    </citation>
    <scope>NUCLEOTIDE SEQUENCE</scope>
    <source>
        <strain evidence="9">FDAARGOS_252</strain>
        <plasmid evidence="9">unnamed1</plasmid>
    </source>
</reference>
<dbReference type="Gene3D" id="3.90.1070.10">
    <property type="match status" value="1"/>
</dbReference>